<feature type="compositionally biased region" description="Acidic residues" evidence="1">
    <location>
        <begin position="35"/>
        <end position="48"/>
    </location>
</feature>
<feature type="compositionally biased region" description="Basic and acidic residues" evidence="1">
    <location>
        <begin position="166"/>
        <end position="177"/>
    </location>
</feature>
<name>A0AAV4EUP8_9GAST</name>
<organism evidence="2 3">
    <name type="scientific">Elysia marginata</name>
    <dbReference type="NCBI Taxonomy" id="1093978"/>
    <lineage>
        <taxon>Eukaryota</taxon>
        <taxon>Metazoa</taxon>
        <taxon>Spiralia</taxon>
        <taxon>Lophotrochozoa</taxon>
        <taxon>Mollusca</taxon>
        <taxon>Gastropoda</taxon>
        <taxon>Heterobranchia</taxon>
        <taxon>Euthyneura</taxon>
        <taxon>Panpulmonata</taxon>
        <taxon>Sacoglossa</taxon>
        <taxon>Placobranchoidea</taxon>
        <taxon>Plakobranchidae</taxon>
        <taxon>Elysia</taxon>
    </lineage>
</organism>
<accession>A0AAV4EUP8</accession>
<gene>
    <name evidence="2" type="ORF">ElyMa_005499900</name>
</gene>
<reference evidence="2 3" key="1">
    <citation type="journal article" date="2021" name="Elife">
        <title>Chloroplast acquisition without the gene transfer in kleptoplastic sea slugs, Plakobranchus ocellatus.</title>
        <authorList>
            <person name="Maeda T."/>
            <person name="Takahashi S."/>
            <person name="Yoshida T."/>
            <person name="Shimamura S."/>
            <person name="Takaki Y."/>
            <person name="Nagai Y."/>
            <person name="Toyoda A."/>
            <person name="Suzuki Y."/>
            <person name="Arimoto A."/>
            <person name="Ishii H."/>
            <person name="Satoh N."/>
            <person name="Nishiyama T."/>
            <person name="Hasebe M."/>
            <person name="Maruyama T."/>
            <person name="Minagawa J."/>
            <person name="Obokata J."/>
            <person name="Shigenobu S."/>
        </authorList>
    </citation>
    <scope>NUCLEOTIDE SEQUENCE [LARGE SCALE GENOMIC DNA]</scope>
</reference>
<proteinExistence type="predicted"/>
<keyword evidence="3" id="KW-1185">Reference proteome</keyword>
<dbReference type="Proteomes" id="UP000762676">
    <property type="component" value="Unassembled WGS sequence"/>
</dbReference>
<feature type="region of interest" description="Disordered" evidence="1">
    <location>
        <begin position="191"/>
        <end position="222"/>
    </location>
</feature>
<dbReference type="EMBL" id="BMAT01010978">
    <property type="protein sequence ID" value="GFR64203.1"/>
    <property type="molecule type" value="Genomic_DNA"/>
</dbReference>
<evidence type="ECO:0000313" key="3">
    <source>
        <dbReference type="Proteomes" id="UP000762676"/>
    </source>
</evidence>
<evidence type="ECO:0000313" key="2">
    <source>
        <dbReference type="EMBL" id="GFR64203.1"/>
    </source>
</evidence>
<feature type="region of interest" description="Disordered" evidence="1">
    <location>
        <begin position="1"/>
        <end position="81"/>
    </location>
</feature>
<comment type="caution">
    <text evidence="2">The sequence shown here is derived from an EMBL/GenBank/DDBJ whole genome shotgun (WGS) entry which is preliminary data.</text>
</comment>
<dbReference type="AlphaFoldDB" id="A0AAV4EUP8"/>
<evidence type="ECO:0000256" key="1">
    <source>
        <dbReference type="SAM" id="MobiDB-lite"/>
    </source>
</evidence>
<protein>
    <submittedName>
        <fullName evidence="2">Uncharacterized protein</fullName>
    </submittedName>
</protein>
<feature type="compositionally biased region" description="Polar residues" evidence="1">
    <location>
        <begin position="1"/>
        <end position="10"/>
    </location>
</feature>
<feature type="non-terminal residue" evidence="2">
    <location>
        <position position="222"/>
    </location>
</feature>
<feature type="region of interest" description="Disordered" evidence="1">
    <location>
        <begin position="129"/>
        <end position="178"/>
    </location>
</feature>
<sequence>MSEKVSNMDSGDNVDEEGLSVQLETVRSPPPSYESAEEYEDAEAEDNEMSSLELQGQGDNGAARLVNAEGDEVSAEEKKKNHDIKIKKLIADLRRECSVDDVAPEEIEMTVSVGCLDDGVPASVENLNVGDDALTESEMSSVPSSARERTEPPLGASATVAEEDVTETKEDEKDASLKRLSRRLSMLLMTTGDAAADAGNGGSNVEPPQDEVSVENGEDRPK</sequence>